<feature type="region of interest" description="Disordered" evidence="1">
    <location>
        <begin position="44"/>
        <end position="76"/>
    </location>
</feature>
<feature type="region of interest" description="Disordered" evidence="1">
    <location>
        <begin position="189"/>
        <end position="209"/>
    </location>
</feature>
<comment type="caution">
    <text evidence="3">The sequence shown here is derived from an EMBL/GenBank/DDBJ whole genome shotgun (WGS) entry which is preliminary data.</text>
</comment>
<evidence type="ECO:0000313" key="4">
    <source>
        <dbReference type="Proteomes" id="UP000799777"/>
    </source>
</evidence>
<reference evidence="3" key="1">
    <citation type="journal article" date="2020" name="Stud. Mycol.">
        <title>101 Dothideomycetes genomes: a test case for predicting lifestyles and emergence of pathogens.</title>
        <authorList>
            <person name="Haridas S."/>
            <person name="Albert R."/>
            <person name="Binder M."/>
            <person name="Bloem J."/>
            <person name="Labutti K."/>
            <person name="Salamov A."/>
            <person name="Andreopoulos B."/>
            <person name="Baker S."/>
            <person name="Barry K."/>
            <person name="Bills G."/>
            <person name="Bluhm B."/>
            <person name="Cannon C."/>
            <person name="Castanera R."/>
            <person name="Culley D."/>
            <person name="Daum C."/>
            <person name="Ezra D."/>
            <person name="Gonzalez J."/>
            <person name="Henrissat B."/>
            <person name="Kuo A."/>
            <person name="Liang C."/>
            <person name="Lipzen A."/>
            <person name="Lutzoni F."/>
            <person name="Magnuson J."/>
            <person name="Mondo S."/>
            <person name="Nolan M."/>
            <person name="Ohm R."/>
            <person name="Pangilinan J."/>
            <person name="Park H.-J."/>
            <person name="Ramirez L."/>
            <person name="Alfaro M."/>
            <person name="Sun H."/>
            <person name="Tritt A."/>
            <person name="Yoshinaga Y."/>
            <person name="Zwiers L.-H."/>
            <person name="Turgeon B."/>
            <person name="Goodwin S."/>
            <person name="Spatafora J."/>
            <person name="Crous P."/>
            <person name="Grigoriev I."/>
        </authorList>
    </citation>
    <scope>NUCLEOTIDE SEQUENCE</scope>
    <source>
        <strain evidence="3">CBS 110217</strain>
    </source>
</reference>
<feature type="compositionally biased region" description="Polar residues" evidence="1">
    <location>
        <begin position="140"/>
        <end position="162"/>
    </location>
</feature>
<evidence type="ECO:0000256" key="2">
    <source>
        <dbReference type="SAM" id="SignalP"/>
    </source>
</evidence>
<evidence type="ECO:0000256" key="1">
    <source>
        <dbReference type="SAM" id="MobiDB-lite"/>
    </source>
</evidence>
<feature type="compositionally biased region" description="Polar residues" evidence="1">
    <location>
        <begin position="189"/>
        <end position="198"/>
    </location>
</feature>
<feature type="signal peptide" evidence="2">
    <location>
        <begin position="1"/>
        <end position="17"/>
    </location>
</feature>
<dbReference type="Proteomes" id="UP000799777">
    <property type="component" value="Unassembled WGS sequence"/>
</dbReference>
<dbReference type="OrthoDB" id="3800935at2759"/>
<sequence>MFSFWTVLASAFASTTSTPPDVFVAANITKTIIVTEEHTIEVTLYPGPSTNETTSYPDAPPPLQTSASNRSKSFPDAPPLLNTTNLVVSTFSLIQSPEGNPTFQTSVKSSIGGFTWPIASGSFATTMTASKSSQSTTSTEPDQSNSTNVLPSTITTRGQGTTYAPPPMRSKPGLGSTRAVADSVQSTTRDAKASTNDYWNFPLEPTGPLPVPDSMVSGDAGKVDQDPDHEAKSALGKTIQIDPVAWGAPDNLRRRNLSTSTNASPYHKPLWPRFFAAAYPQLLSSTSQPPLQIMRDEDEDEIDHGNPNDTGTKCITCPRNQDVVCINGTHYGFCDEYCVDPRVLKQGMKCVDGKIFGVGLYGGSSMTKESH</sequence>
<proteinExistence type="predicted"/>
<dbReference type="AlphaFoldDB" id="A0A9P4LL40"/>
<feature type="compositionally biased region" description="Low complexity" evidence="1">
    <location>
        <begin position="127"/>
        <end position="139"/>
    </location>
</feature>
<evidence type="ECO:0000313" key="3">
    <source>
        <dbReference type="EMBL" id="KAF2031081.1"/>
    </source>
</evidence>
<accession>A0A9P4LL40</accession>
<keyword evidence="4" id="KW-1185">Reference proteome</keyword>
<keyword evidence="2" id="KW-0732">Signal</keyword>
<name>A0A9P4LL40_9PLEO</name>
<dbReference type="EMBL" id="ML978184">
    <property type="protein sequence ID" value="KAF2031081.1"/>
    <property type="molecule type" value="Genomic_DNA"/>
</dbReference>
<feature type="region of interest" description="Disordered" evidence="1">
    <location>
        <begin position="127"/>
        <end position="177"/>
    </location>
</feature>
<protein>
    <submittedName>
        <fullName evidence="3">Uncharacterized protein</fullName>
    </submittedName>
</protein>
<feature type="chain" id="PRO_5040225986" evidence="2">
    <location>
        <begin position="18"/>
        <end position="371"/>
    </location>
</feature>
<organism evidence="3 4">
    <name type="scientific">Setomelanomma holmii</name>
    <dbReference type="NCBI Taxonomy" id="210430"/>
    <lineage>
        <taxon>Eukaryota</taxon>
        <taxon>Fungi</taxon>
        <taxon>Dikarya</taxon>
        <taxon>Ascomycota</taxon>
        <taxon>Pezizomycotina</taxon>
        <taxon>Dothideomycetes</taxon>
        <taxon>Pleosporomycetidae</taxon>
        <taxon>Pleosporales</taxon>
        <taxon>Pleosporineae</taxon>
        <taxon>Phaeosphaeriaceae</taxon>
        <taxon>Setomelanomma</taxon>
    </lineage>
</organism>
<gene>
    <name evidence="3" type="ORF">EK21DRAFT_111322</name>
</gene>